<dbReference type="InterPro" id="IPR051271">
    <property type="entry name" value="2C-system_Tx_regulators"/>
</dbReference>
<dbReference type="OrthoDB" id="1116664at2"/>
<accession>A0A2U2B6S8</accession>
<dbReference type="Proteomes" id="UP000244956">
    <property type="component" value="Unassembled WGS sequence"/>
</dbReference>
<dbReference type="PANTHER" id="PTHR45526:SF1">
    <property type="entry name" value="TRANSCRIPTIONAL REGULATORY PROTEIN DCUR-RELATED"/>
    <property type="match status" value="1"/>
</dbReference>
<dbReference type="RefSeq" id="WP_109265041.1">
    <property type="nucleotide sequence ID" value="NZ_QEWP01000011.1"/>
</dbReference>
<keyword evidence="1" id="KW-0597">Phosphoprotein</keyword>
<comment type="caution">
    <text evidence="4">The sequence shown here is derived from an EMBL/GenBank/DDBJ whole genome shotgun (WGS) entry which is preliminary data.</text>
</comment>
<feature type="domain" description="HTH LytTR-type" evidence="3">
    <location>
        <begin position="138"/>
        <end position="212"/>
    </location>
</feature>
<feature type="domain" description="Response regulatory" evidence="2">
    <location>
        <begin position="3"/>
        <end position="117"/>
    </location>
</feature>
<evidence type="ECO:0008006" key="6">
    <source>
        <dbReference type="Google" id="ProtNLM"/>
    </source>
</evidence>
<evidence type="ECO:0000259" key="3">
    <source>
        <dbReference type="PROSITE" id="PS50930"/>
    </source>
</evidence>
<dbReference type="InterPro" id="IPR001789">
    <property type="entry name" value="Sig_transdc_resp-reg_receiver"/>
</dbReference>
<dbReference type="GO" id="GO:0000156">
    <property type="term" value="F:phosphorelay response regulator activity"/>
    <property type="evidence" value="ECO:0007669"/>
    <property type="project" value="TreeGrafter"/>
</dbReference>
<reference evidence="4 5" key="1">
    <citation type="submission" date="2018-05" db="EMBL/GenBank/DDBJ databases">
        <title>Marinilabilia rubrum sp. nov., isolated from saltern sediment.</title>
        <authorList>
            <person name="Zhang R."/>
        </authorList>
    </citation>
    <scope>NUCLEOTIDE SEQUENCE [LARGE SCALE GENOMIC DNA]</scope>
    <source>
        <strain evidence="4 5">WTE16</strain>
    </source>
</reference>
<evidence type="ECO:0000259" key="2">
    <source>
        <dbReference type="PROSITE" id="PS50110"/>
    </source>
</evidence>
<dbReference type="SMART" id="SM00448">
    <property type="entry name" value="REC"/>
    <property type="match status" value="1"/>
</dbReference>
<dbReference type="Gene3D" id="2.40.50.1020">
    <property type="entry name" value="LytTr DNA-binding domain"/>
    <property type="match status" value="1"/>
</dbReference>
<sequence length="251" mass="28720">MYKVIIADDEIGAIDLIEELLKPFKEYEVIAKIDNAANIIPKAIELKPDLLLLDINMGSFNGVDIHQEILATHLNAQVIFCTAHTEFAIDAFNCQACDYLLKPISLSRLSQALDHFKEHFIAGKQNNIAQKKKDRELLRFNTLDGFLLTKTSDIICLEADKEYTSIRLRDNRVLHISQNIGKLEGLLPSNFLRISRSGIINTTFVSEISRKKKVCLLRWNNLEYNISLSKPGFEKLNNIFPIPMEKKYEKN</sequence>
<dbReference type="InterPro" id="IPR011006">
    <property type="entry name" value="CheY-like_superfamily"/>
</dbReference>
<dbReference type="Gene3D" id="3.40.50.2300">
    <property type="match status" value="1"/>
</dbReference>
<dbReference type="PROSITE" id="PS50110">
    <property type="entry name" value="RESPONSE_REGULATORY"/>
    <property type="match status" value="1"/>
</dbReference>
<dbReference type="PANTHER" id="PTHR45526">
    <property type="entry name" value="TRANSCRIPTIONAL REGULATORY PROTEIN DPIA"/>
    <property type="match status" value="1"/>
</dbReference>
<protein>
    <recommendedName>
        <fullName evidence="6">DNA-binding response regulator</fullName>
    </recommendedName>
</protein>
<dbReference type="Pfam" id="PF00072">
    <property type="entry name" value="Response_reg"/>
    <property type="match status" value="1"/>
</dbReference>
<evidence type="ECO:0000256" key="1">
    <source>
        <dbReference type="PROSITE-ProRule" id="PRU00169"/>
    </source>
</evidence>
<dbReference type="SMART" id="SM00850">
    <property type="entry name" value="LytTR"/>
    <property type="match status" value="1"/>
</dbReference>
<keyword evidence="5" id="KW-1185">Reference proteome</keyword>
<evidence type="ECO:0000313" key="4">
    <source>
        <dbReference type="EMBL" id="PWD98779.1"/>
    </source>
</evidence>
<gene>
    <name evidence="4" type="ORF">DDZ16_13655</name>
</gene>
<dbReference type="AlphaFoldDB" id="A0A2U2B6S8"/>
<dbReference type="GO" id="GO:0003677">
    <property type="term" value="F:DNA binding"/>
    <property type="evidence" value="ECO:0007669"/>
    <property type="project" value="InterPro"/>
</dbReference>
<feature type="modified residue" description="4-aspartylphosphate" evidence="1">
    <location>
        <position position="54"/>
    </location>
</feature>
<dbReference type="InterPro" id="IPR007492">
    <property type="entry name" value="LytTR_DNA-bd_dom"/>
</dbReference>
<dbReference type="PROSITE" id="PS50930">
    <property type="entry name" value="HTH_LYTTR"/>
    <property type="match status" value="1"/>
</dbReference>
<dbReference type="SUPFAM" id="SSF52172">
    <property type="entry name" value="CheY-like"/>
    <property type="match status" value="1"/>
</dbReference>
<organism evidence="4 5">
    <name type="scientific">Marinilabilia rubra</name>
    <dbReference type="NCBI Taxonomy" id="2162893"/>
    <lineage>
        <taxon>Bacteria</taxon>
        <taxon>Pseudomonadati</taxon>
        <taxon>Bacteroidota</taxon>
        <taxon>Bacteroidia</taxon>
        <taxon>Marinilabiliales</taxon>
        <taxon>Marinilabiliaceae</taxon>
        <taxon>Marinilabilia</taxon>
    </lineage>
</organism>
<name>A0A2U2B6S8_9BACT</name>
<dbReference type="Pfam" id="PF04397">
    <property type="entry name" value="LytTR"/>
    <property type="match status" value="1"/>
</dbReference>
<proteinExistence type="predicted"/>
<evidence type="ECO:0000313" key="5">
    <source>
        <dbReference type="Proteomes" id="UP000244956"/>
    </source>
</evidence>
<dbReference type="EMBL" id="QEWP01000011">
    <property type="protein sequence ID" value="PWD98779.1"/>
    <property type="molecule type" value="Genomic_DNA"/>
</dbReference>